<reference evidence="3" key="1">
    <citation type="submission" date="2021-12" db="EMBL/GenBank/DDBJ databases">
        <title>Prjna785345.</title>
        <authorList>
            <person name="Rujirawat T."/>
            <person name="Krajaejun T."/>
        </authorList>
    </citation>
    <scope>NUCLEOTIDE SEQUENCE</scope>
    <source>
        <strain evidence="3">Pi057C3</strain>
    </source>
</reference>
<dbReference type="EMBL" id="JAKCXM010000036">
    <property type="protein sequence ID" value="KAJ0406114.1"/>
    <property type="molecule type" value="Genomic_DNA"/>
</dbReference>
<evidence type="ECO:0000313" key="3">
    <source>
        <dbReference type="EMBL" id="KAJ0406114.1"/>
    </source>
</evidence>
<evidence type="ECO:0000256" key="2">
    <source>
        <dbReference type="SAM" id="SignalP"/>
    </source>
</evidence>
<feature type="compositionally biased region" description="Polar residues" evidence="1">
    <location>
        <begin position="193"/>
        <end position="202"/>
    </location>
</feature>
<feature type="region of interest" description="Disordered" evidence="1">
    <location>
        <begin position="192"/>
        <end position="243"/>
    </location>
</feature>
<accession>A0AAD5Q8W2</accession>
<gene>
    <name evidence="3" type="ORF">P43SY_008365</name>
</gene>
<dbReference type="AlphaFoldDB" id="A0AAD5Q8W2"/>
<evidence type="ECO:0000313" key="4">
    <source>
        <dbReference type="Proteomes" id="UP001209570"/>
    </source>
</evidence>
<name>A0AAD5Q8W2_PYTIN</name>
<protein>
    <submittedName>
        <fullName evidence="3">Uncharacterized protein</fullName>
    </submittedName>
</protein>
<sequence length="243" mass="26955">MAPLHVCSTVFSAAGILVMTVPAYGHQRVLQPPPTYTISDRKLQWSPLAFLEKQGFKTSPDINGFLKDAHFKTLREFMDDKSLYKVTAKDASFDCGYTDPNGPRQAVPSNGMMRSSGYTHEGPCEVWIDDTLVKRGANCHKEIPEQSYSIDWSSCKGDCMLRWYWFGYRPISGRHSWQIYKACIPIRGAGNKHPSNSNSTIIDSDEDSNAGGTSTQTRVPPADVTTRPSNAPKPSSKCGVKRT</sequence>
<feature type="chain" id="PRO_5042130563" evidence="2">
    <location>
        <begin position="26"/>
        <end position="243"/>
    </location>
</feature>
<feature type="signal peptide" evidence="2">
    <location>
        <begin position="1"/>
        <end position="25"/>
    </location>
</feature>
<keyword evidence="2" id="KW-0732">Signal</keyword>
<evidence type="ECO:0000256" key="1">
    <source>
        <dbReference type="SAM" id="MobiDB-lite"/>
    </source>
</evidence>
<dbReference type="Proteomes" id="UP001209570">
    <property type="component" value="Unassembled WGS sequence"/>
</dbReference>
<organism evidence="3 4">
    <name type="scientific">Pythium insidiosum</name>
    <name type="common">Pythiosis disease agent</name>
    <dbReference type="NCBI Taxonomy" id="114742"/>
    <lineage>
        <taxon>Eukaryota</taxon>
        <taxon>Sar</taxon>
        <taxon>Stramenopiles</taxon>
        <taxon>Oomycota</taxon>
        <taxon>Peronosporomycetes</taxon>
        <taxon>Pythiales</taxon>
        <taxon>Pythiaceae</taxon>
        <taxon>Pythium</taxon>
    </lineage>
</organism>
<comment type="caution">
    <text evidence="3">The sequence shown here is derived from an EMBL/GenBank/DDBJ whole genome shotgun (WGS) entry which is preliminary data.</text>
</comment>
<proteinExistence type="predicted"/>
<keyword evidence="4" id="KW-1185">Reference proteome</keyword>